<dbReference type="GO" id="GO:0016874">
    <property type="term" value="F:ligase activity"/>
    <property type="evidence" value="ECO:0007669"/>
    <property type="project" value="UniProtKB-KW"/>
</dbReference>
<gene>
    <name evidence="6" type="ORF">KEBURONENSIS_00988</name>
    <name evidence="5" type="ORF">KEBURONENSIS_01064</name>
</gene>
<dbReference type="SUPFAM" id="SSF52210">
    <property type="entry name" value="Succinyl-CoA synthetase domains"/>
    <property type="match status" value="2"/>
</dbReference>
<evidence type="ECO:0000256" key="3">
    <source>
        <dbReference type="ARBA" id="ARBA00022840"/>
    </source>
</evidence>
<dbReference type="InterPro" id="IPR016102">
    <property type="entry name" value="Succinyl-CoA_synth-like"/>
</dbReference>
<dbReference type="EMBL" id="FXUV02000016">
    <property type="protein sequence ID" value="SNB62543.1"/>
    <property type="molecule type" value="Genomic_DNA"/>
</dbReference>
<proteinExistence type="predicted"/>
<protein>
    <submittedName>
        <fullName evidence="6">Acetyltransferase Pat</fullName>
        <ecNumber evidence="6">2.3.1.-</ecNumber>
    </submittedName>
</protein>
<dbReference type="Proteomes" id="UP000215450">
    <property type="component" value="Unassembled WGS sequence"/>
</dbReference>
<organism evidence="6 7">
    <name type="scientific">Kingella negevensis</name>
    <dbReference type="NCBI Taxonomy" id="1522312"/>
    <lineage>
        <taxon>Bacteria</taxon>
        <taxon>Pseudomonadati</taxon>
        <taxon>Pseudomonadota</taxon>
        <taxon>Betaproteobacteria</taxon>
        <taxon>Neisseriales</taxon>
        <taxon>Neisseriaceae</taxon>
        <taxon>Kingella</taxon>
    </lineage>
</organism>
<name>A0A238TBX2_9NEIS</name>
<feature type="domain" description="N-acetyltransferase" evidence="4">
    <location>
        <begin position="615"/>
        <end position="767"/>
    </location>
</feature>
<dbReference type="Gene3D" id="3.40.50.720">
    <property type="entry name" value="NAD(P)-binding Rossmann-like Domain"/>
    <property type="match status" value="1"/>
</dbReference>
<dbReference type="Pfam" id="PF13302">
    <property type="entry name" value="Acetyltransf_3"/>
    <property type="match status" value="1"/>
</dbReference>
<dbReference type="Pfam" id="PF13607">
    <property type="entry name" value="Succ_CoA_lig"/>
    <property type="match status" value="1"/>
</dbReference>
<dbReference type="PANTHER" id="PTHR43334">
    <property type="entry name" value="ACETATE--COA LIGASE [ADP-FORMING]"/>
    <property type="match status" value="1"/>
</dbReference>
<dbReference type="STRING" id="1522312.GCA_900177895_00719"/>
<keyword evidence="7" id="KW-1185">Reference proteome</keyword>
<dbReference type="InterPro" id="IPR000182">
    <property type="entry name" value="GNAT_dom"/>
</dbReference>
<keyword evidence="1" id="KW-0436">Ligase</keyword>
<dbReference type="InterPro" id="IPR051538">
    <property type="entry name" value="Acyl-CoA_Synth/Transferase"/>
</dbReference>
<evidence type="ECO:0000259" key="4">
    <source>
        <dbReference type="PROSITE" id="PS51186"/>
    </source>
</evidence>
<dbReference type="SUPFAM" id="SSF51735">
    <property type="entry name" value="NAD(P)-binding Rossmann-fold domains"/>
    <property type="match status" value="1"/>
</dbReference>
<dbReference type="Gene3D" id="3.40.630.30">
    <property type="match status" value="1"/>
</dbReference>
<reference evidence="6 7" key="2">
    <citation type="submission" date="2017-06" db="EMBL/GenBank/DDBJ databases">
        <authorList>
            <person name="Kim H.J."/>
            <person name="Triplett B.A."/>
        </authorList>
    </citation>
    <scope>NUCLEOTIDE SEQUENCE [LARGE SCALE GENOMIC DNA]</scope>
    <source>
        <strain evidence="6">Kingella_eburonensis</strain>
    </source>
</reference>
<dbReference type="CDD" id="cd04301">
    <property type="entry name" value="NAT_SF"/>
    <property type="match status" value="1"/>
</dbReference>
<dbReference type="SUPFAM" id="SSF55729">
    <property type="entry name" value="Acyl-CoA N-acyltransferases (Nat)"/>
    <property type="match status" value="1"/>
</dbReference>
<dbReference type="OrthoDB" id="9807426at2"/>
<dbReference type="SMART" id="SM00881">
    <property type="entry name" value="CoA_binding"/>
    <property type="match status" value="1"/>
</dbReference>
<dbReference type="Gene3D" id="3.40.50.261">
    <property type="entry name" value="Succinyl-CoA synthetase domains"/>
    <property type="match status" value="2"/>
</dbReference>
<dbReference type="InterPro" id="IPR016181">
    <property type="entry name" value="Acyl_CoA_acyltransferase"/>
</dbReference>
<dbReference type="Pfam" id="PF13380">
    <property type="entry name" value="CoA_binding_2"/>
    <property type="match status" value="1"/>
</dbReference>
<keyword evidence="2" id="KW-0547">Nucleotide-binding</keyword>
<dbReference type="InterPro" id="IPR003781">
    <property type="entry name" value="CoA-bd"/>
</dbReference>
<dbReference type="RefSeq" id="WP_095062205.1">
    <property type="nucleotide sequence ID" value="NZ_CP123447.1"/>
</dbReference>
<evidence type="ECO:0000313" key="5">
    <source>
        <dbReference type="EMBL" id="SMQ12055.1"/>
    </source>
</evidence>
<dbReference type="EC" id="2.3.1.-" evidence="6"/>
<accession>A0A238TBX2</accession>
<evidence type="ECO:0000256" key="2">
    <source>
        <dbReference type="ARBA" id="ARBA00022741"/>
    </source>
</evidence>
<sequence>MNPLHTLFHPQSIAVIGASERYGSAGRNVFSLLTANQCAATITPINPNHKTIGGQKSYSSLSEATNEHTFDVIVIVLAADKVSSIIREANKANIQNIVLINELDPTPSSLKSKLDRAAEQARKANIQLIAVPISGLLGLFKQPENTACAYIGQSSGIADCMDNYTQERGIVFSRFLTLNPHSYPVSTGKIIDYIAAEPTTTALLVHISKLDNPRELISALAAASRHKPIVLLSTLADREEEALFAQALERVHVLTVSTLTQFFTASKLIHTGIISRGKNLSIISNSPQISTLLLKTVASTELNLAEPSAATTRAISKMLAYKPSEYNPLDLPADTVSGVFQAAVSQYLSDENTDAVAFIYAGTNAAESNQVAQMVSSLQKQNRKPLLLVWLGRADTEDTRKLFNSRKNLHFKQPEHALHALVQLNWYRQHSQQRHRTGAFHDYHYAHTATEELRKHLRPLLPIAVLPAGKTNSAYFLTGLQAYYQPDFSKKNNHLQLNWEKQEPFGQVLTLRVRNRQVKLLPPVTPEIISKAISQLNLPNIIWQDWLLNCADILSRLPEIHSSALELSHDADKGIVCSNIALNLQDVESFTGSPNIFTPYPTHEQQITLKSGETAWLRPVRPEDASLIQRLAAEQSEQSRYTRFMSKANNIPPALLARLSHPDYQREYALLLHDEEQNPLAHASYTADPDMQSCEFGISIADKLQGQGVGVLLMHKLIERAKEQGFVRIRAEILADNHPMQKLALKLGFVLSKNAEDNGLVDAVLTL</sequence>
<dbReference type="GO" id="GO:0016747">
    <property type="term" value="F:acyltransferase activity, transferring groups other than amino-acyl groups"/>
    <property type="evidence" value="ECO:0007669"/>
    <property type="project" value="InterPro"/>
</dbReference>
<reference evidence="5" key="1">
    <citation type="submission" date="2017-05" db="EMBL/GenBank/DDBJ databases">
        <authorList>
            <person name="Song R."/>
            <person name="Chenine A.L."/>
            <person name="Ruprecht R.M."/>
        </authorList>
    </citation>
    <scope>NUCLEOTIDE SEQUENCE</scope>
    <source>
        <strain evidence="5">Kingella_eburonensis</strain>
    </source>
</reference>
<dbReference type="GO" id="GO:0005524">
    <property type="term" value="F:ATP binding"/>
    <property type="evidence" value="ECO:0007669"/>
    <property type="project" value="UniProtKB-KW"/>
</dbReference>
<dbReference type="PROSITE" id="PS51186">
    <property type="entry name" value="GNAT"/>
    <property type="match status" value="1"/>
</dbReference>
<keyword evidence="6" id="KW-0012">Acyltransferase</keyword>
<keyword evidence="6" id="KW-0808">Transferase</keyword>
<dbReference type="PANTHER" id="PTHR43334:SF1">
    <property type="entry name" value="3-HYDROXYPROPIONATE--COA LIGASE [ADP-FORMING]"/>
    <property type="match status" value="1"/>
</dbReference>
<keyword evidence="3" id="KW-0067">ATP-binding</keyword>
<dbReference type="InterPro" id="IPR036291">
    <property type="entry name" value="NAD(P)-bd_dom_sf"/>
</dbReference>
<dbReference type="EMBL" id="FXUV01000014">
    <property type="protein sequence ID" value="SMQ12055.1"/>
    <property type="molecule type" value="Genomic_DNA"/>
</dbReference>
<evidence type="ECO:0000313" key="6">
    <source>
        <dbReference type="EMBL" id="SNB62543.1"/>
    </source>
</evidence>
<evidence type="ECO:0000313" key="7">
    <source>
        <dbReference type="Proteomes" id="UP000215450"/>
    </source>
</evidence>
<evidence type="ECO:0000256" key="1">
    <source>
        <dbReference type="ARBA" id="ARBA00022598"/>
    </source>
</evidence>
<dbReference type="AlphaFoldDB" id="A0A238TBX2"/>
<dbReference type="InterPro" id="IPR032875">
    <property type="entry name" value="Succ_CoA_lig_flav_dom"/>
</dbReference>